<comment type="caution">
    <text evidence="4">The sequence shown here is derived from an EMBL/GenBank/DDBJ whole genome shotgun (WGS) entry which is preliminary data.</text>
</comment>
<dbReference type="Pfam" id="PF10432">
    <property type="entry name" value="bact-PGI_C"/>
    <property type="match status" value="1"/>
</dbReference>
<dbReference type="GO" id="GO:1901135">
    <property type="term" value="P:carbohydrate derivative metabolic process"/>
    <property type="evidence" value="ECO:0007669"/>
    <property type="project" value="InterPro"/>
</dbReference>
<sequence length="248" mass="27881">ISSYSGNTEETISSLEEADKASLPFVGMSSGGKVEGLCKRYGVPHMKLPIPYPNFQPRMGTGYFFGAIVQLFINQGLIPNTSTEIFSSAKELSVQMENLEQKGIKLATKLKGKTLLIYASPTYKSVAMVWKIKMNENAKIPAFWNFFPEANHNEMVGFTNPQAKFLIIMLKDPQDHERNLKRYEATRQLLKEKGVESEVIAMEGDNVFSKIFTSIILADWTSYYLALEYGQDPTPVDMVENLKKILAS</sequence>
<protein>
    <submittedName>
        <fullName evidence="4">Bifunctional phosphoglucose/phosphomannose isomerase</fullName>
    </submittedName>
</protein>
<feature type="non-terminal residue" evidence="4">
    <location>
        <position position="1"/>
    </location>
</feature>
<dbReference type="InterPro" id="IPR019490">
    <property type="entry name" value="Glu6P/Mann6P_isomerase_C"/>
</dbReference>
<dbReference type="CDD" id="cd05637">
    <property type="entry name" value="SIS_PGI_PMI_2"/>
    <property type="match status" value="1"/>
</dbReference>
<dbReference type="GO" id="GO:0097367">
    <property type="term" value="F:carbohydrate derivative binding"/>
    <property type="evidence" value="ECO:0007669"/>
    <property type="project" value="InterPro"/>
</dbReference>
<evidence type="ECO:0000256" key="2">
    <source>
        <dbReference type="ARBA" id="ARBA00023235"/>
    </source>
</evidence>
<keyword evidence="2 4" id="KW-0413">Isomerase</keyword>
<dbReference type="GO" id="GO:0004347">
    <property type="term" value="F:glucose-6-phosphate isomerase activity"/>
    <property type="evidence" value="ECO:0007669"/>
    <property type="project" value="InterPro"/>
</dbReference>
<dbReference type="Gene3D" id="3.40.50.10490">
    <property type="entry name" value="Glucose-6-phosphate isomerase like protein, domain 1"/>
    <property type="match status" value="2"/>
</dbReference>
<evidence type="ECO:0000313" key="4">
    <source>
        <dbReference type="EMBL" id="KKR70864.1"/>
    </source>
</evidence>
<gene>
    <name evidence="4" type="ORF">UU14_C0043G0009</name>
</gene>
<comment type="similarity">
    <text evidence="1">Belongs to the PGI/PMI family.</text>
</comment>
<dbReference type="InterPro" id="IPR046348">
    <property type="entry name" value="SIS_dom_sf"/>
</dbReference>
<proteinExistence type="inferred from homology"/>
<dbReference type="SUPFAM" id="SSF53697">
    <property type="entry name" value="SIS domain"/>
    <property type="match status" value="1"/>
</dbReference>
<organism evidence="4 5">
    <name type="scientific">Candidatus Roizmanbacteria bacterium GW2011_GWB1_40_7</name>
    <dbReference type="NCBI Taxonomy" id="1618482"/>
    <lineage>
        <taxon>Bacteria</taxon>
        <taxon>Candidatus Roizmaniibacteriota</taxon>
    </lineage>
</organism>
<dbReference type="EMBL" id="LBZM01000043">
    <property type="protein sequence ID" value="KKR70864.1"/>
    <property type="molecule type" value="Genomic_DNA"/>
</dbReference>
<dbReference type="Proteomes" id="UP000034664">
    <property type="component" value="Unassembled WGS sequence"/>
</dbReference>
<dbReference type="GO" id="GO:0005975">
    <property type="term" value="P:carbohydrate metabolic process"/>
    <property type="evidence" value="ECO:0007669"/>
    <property type="project" value="InterPro"/>
</dbReference>
<dbReference type="GO" id="GO:0004476">
    <property type="term" value="F:mannose-6-phosphate isomerase activity"/>
    <property type="evidence" value="ECO:0007669"/>
    <property type="project" value="InterPro"/>
</dbReference>
<dbReference type="PATRIC" id="fig|1618482.3.peg.1152"/>
<evidence type="ECO:0000313" key="5">
    <source>
        <dbReference type="Proteomes" id="UP000034664"/>
    </source>
</evidence>
<name>A0A0G0T1F0_9BACT</name>
<reference evidence="4 5" key="1">
    <citation type="journal article" date="2015" name="Nature">
        <title>rRNA introns, odd ribosomes, and small enigmatic genomes across a large radiation of phyla.</title>
        <authorList>
            <person name="Brown C.T."/>
            <person name="Hug L.A."/>
            <person name="Thomas B.C."/>
            <person name="Sharon I."/>
            <person name="Castelle C.J."/>
            <person name="Singh A."/>
            <person name="Wilkins M.J."/>
            <person name="Williams K.H."/>
            <person name="Banfield J.F."/>
        </authorList>
    </citation>
    <scope>NUCLEOTIDE SEQUENCE [LARGE SCALE GENOMIC DNA]</scope>
</reference>
<accession>A0A0G0T1F0</accession>
<feature type="domain" description="Bifunctional glucose-6-phosphate/mannose-6-phosphate isomerase C-terminal" evidence="3">
    <location>
        <begin position="102"/>
        <end position="244"/>
    </location>
</feature>
<dbReference type="AlphaFoldDB" id="A0A0G0T1F0"/>
<evidence type="ECO:0000256" key="1">
    <source>
        <dbReference type="ARBA" id="ARBA00010523"/>
    </source>
</evidence>
<evidence type="ECO:0000259" key="3">
    <source>
        <dbReference type="Pfam" id="PF10432"/>
    </source>
</evidence>